<organism evidence="1 2">
    <name type="scientific">Dichanthelium oligosanthes</name>
    <dbReference type="NCBI Taxonomy" id="888268"/>
    <lineage>
        <taxon>Eukaryota</taxon>
        <taxon>Viridiplantae</taxon>
        <taxon>Streptophyta</taxon>
        <taxon>Embryophyta</taxon>
        <taxon>Tracheophyta</taxon>
        <taxon>Spermatophyta</taxon>
        <taxon>Magnoliopsida</taxon>
        <taxon>Liliopsida</taxon>
        <taxon>Poales</taxon>
        <taxon>Poaceae</taxon>
        <taxon>PACMAD clade</taxon>
        <taxon>Panicoideae</taxon>
        <taxon>Panicodae</taxon>
        <taxon>Paniceae</taxon>
        <taxon>Dichantheliinae</taxon>
        <taxon>Dichanthelium</taxon>
    </lineage>
</organism>
<evidence type="ECO:0000313" key="2">
    <source>
        <dbReference type="Proteomes" id="UP000095767"/>
    </source>
</evidence>
<dbReference type="EMBL" id="LWDX02048925">
    <property type="protein sequence ID" value="OEL21054.1"/>
    <property type="molecule type" value="Genomic_DNA"/>
</dbReference>
<comment type="caution">
    <text evidence="1">The sequence shown here is derived from an EMBL/GenBank/DDBJ whole genome shotgun (WGS) entry which is preliminary data.</text>
</comment>
<evidence type="ECO:0000313" key="1">
    <source>
        <dbReference type="EMBL" id="OEL21054.1"/>
    </source>
</evidence>
<name>A0A1E5V7P8_9POAL</name>
<accession>A0A1E5V7P8</accession>
<reference evidence="1 2" key="1">
    <citation type="submission" date="2016-09" db="EMBL/GenBank/DDBJ databases">
        <title>The draft genome of Dichanthelium oligosanthes: A C3 panicoid grass species.</title>
        <authorList>
            <person name="Studer A.J."/>
            <person name="Schnable J.C."/>
            <person name="Brutnell T.P."/>
        </authorList>
    </citation>
    <scope>NUCLEOTIDE SEQUENCE [LARGE SCALE GENOMIC DNA]</scope>
    <source>
        <strain evidence="2">cv. Kellogg 1175</strain>
        <tissue evidence="1">Leaf</tissue>
    </source>
</reference>
<keyword evidence="2" id="KW-1185">Reference proteome</keyword>
<dbReference type="AlphaFoldDB" id="A0A1E5V7P8"/>
<protein>
    <submittedName>
        <fullName evidence="1">Uncharacterized protein</fullName>
    </submittedName>
</protein>
<sequence>METQGPLQEATEQVAGQLCEHLSEQPLGVCLPDSCCHLGPCHPPADRLHHCAVLHQEGLARTLWLDIYWCACEPPLCLPLLLIAICIGTKLYDCCKFRLSIICGPLHMFAKL</sequence>
<gene>
    <name evidence="1" type="ORF">BAE44_0017927</name>
</gene>
<proteinExistence type="predicted"/>
<dbReference type="Proteomes" id="UP000095767">
    <property type="component" value="Unassembled WGS sequence"/>
</dbReference>